<dbReference type="Proteomes" id="UP000000343">
    <property type="component" value="Chromosome"/>
</dbReference>
<dbReference type="PANTHER" id="PTHR34183">
    <property type="entry name" value="ENDOLYTIC PEPTIDOGLYCAN TRANSGLYCOSYLASE RLPA"/>
    <property type="match status" value="1"/>
</dbReference>
<comment type="function">
    <text evidence="3">Lytic transglycosylase with a strong preference for naked glycan strands that lack stem peptides.</text>
</comment>
<dbReference type="HAMAP" id="MF_02071">
    <property type="entry name" value="RlpA"/>
    <property type="match status" value="1"/>
</dbReference>
<dbReference type="GO" id="GO:0008932">
    <property type="term" value="F:lytic endotransglycosylase activity"/>
    <property type="evidence" value="ECO:0007669"/>
    <property type="project" value="UniProtKB-UniRule"/>
</dbReference>
<comment type="similarity">
    <text evidence="3 4">Belongs to the RlpA family.</text>
</comment>
<evidence type="ECO:0000256" key="4">
    <source>
        <dbReference type="RuleBase" id="RU003495"/>
    </source>
</evidence>
<keyword evidence="6" id="KW-0449">Lipoprotein</keyword>
<proteinExistence type="inferred from homology"/>
<dbReference type="NCBIfam" id="TIGR00413">
    <property type="entry name" value="rlpA"/>
    <property type="match status" value="1"/>
</dbReference>
<keyword evidence="1 3" id="KW-0456">Lyase</keyword>
<accession>E8WZT4</accession>
<keyword evidence="2 3" id="KW-0961">Cell wall biogenesis/degradation</keyword>
<feature type="domain" description="RlpA-like protein double-psi beta-barrel" evidence="5">
    <location>
        <begin position="82"/>
        <end position="169"/>
    </location>
</feature>
<reference evidence="7" key="1">
    <citation type="submission" date="2011-01" db="EMBL/GenBank/DDBJ databases">
        <title>Complete sequence of chromosome of Acidobacterium sp. MP5ACTX9.</title>
        <authorList>
            <consortium name="US DOE Joint Genome Institute"/>
            <person name="Lucas S."/>
            <person name="Copeland A."/>
            <person name="Lapidus A."/>
            <person name="Cheng J.-F."/>
            <person name="Goodwin L."/>
            <person name="Pitluck S."/>
            <person name="Teshima H."/>
            <person name="Detter J.C."/>
            <person name="Han C."/>
            <person name="Tapia R."/>
            <person name="Land M."/>
            <person name="Hauser L."/>
            <person name="Kyrpides N."/>
            <person name="Ivanova N."/>
            <person name="Ovchinnikova G."/>
            <person name="Pagani I."/>
            <person name="Rawat S.R."/>
            <person name="Mannisto M."/>
            <person name="Haggblom M.M."/>
            <person name="Woyke T."/>
        </authorList>
    </citation>
    <scope>NUCLEOTIDE SEQUENCE [LARGE SCALE GENOMIC DNA]</scope>
    <source>
        <strain evidence="7">MP5ACTX9</strain>
    </source>
</reference>
<keyword evidence="3" id="KW-0732">Signal</keyword>
<evidence type="ECO:0000256" key="2">
    <source>
        <dbReference type="ARBA" id="ARBA00023316"/>
    </source>
</evidence>
<dbReference type="AlphaFoldDB" id="E8WZT4"/>
<protein>
    <recommendedName>
        <fullName evidence="3">Probable endolytic peptidoglycan transglycosylase RlpA</fullName>
        <ecNumber evidence="3">4.2.2.-</ecNumber>
    </recommendedName>
</protein>
<evidence type="ECO:0000259" key="5">
    <source>
        <dbReference type="Pfam" id="PF03330"/>
    </source>
</evidence>
<evidence type="ECO:0000256" key="1">
    <source>
        <dbReference type="ARBA" id="ARBA00023239"/>
    </source>
</evidence>
<dbReference type="GO" id="GO:0000270">
    <property type="term" value="P:peptidoglycan metabolic process"/>
    <property type="evidence" value="ECO:0007669"/>
    <property type="project" value="UniProtKB-UniRule"/>
</dbReference>
<dbReference type="KEGG" id="acm:AciX9_0675"/>
<feature type="chain" id="PRO_5009991396" description="Probable endolytic peptidoglycan transglycosylase RlpA" evidence="3">
    <location>
        <begin position="29"/>
        <end position="187"/>
    </location>
</feature>
<dbReference type="GO" id="GO:0071555">
    <property type="term" value="P:cell wall organization"/>
    <property type="evidence" value="ECO:0007669"/>
    <property type="project" value="UniProtKB-KW"/>
</dbReference>
<evidence type="ECO:0000313" key="7">
    <source>
        <dbReference type="Proteomes" id="UP000000343"/>
    </source>
</evidence>
<dbReference type="EC" id="4.2.2.-" evidence="3"/>
<dbReference type="InterPro" id="IPR009009">
    <property type="entry name" value="RlpA-like_DPBB"/>
</dbReference>
<dbReference type="PaxDb" id="1198114-AciX9_0675"/>
<dbReference type="CDD" id="cd22268">
    <property type="entry name" value="DPBB_RlpA-like"/>
    <property type="match status" value="1"/>
</dbReference>
<name>E8WZT4_GRATM</name>
<evidence type="ECO:0000256" key="3">
    <source>
        <dbReference type="HAMAP-Rule" id="MF_02071"/>
    </source>
</evidence>
<keyword evidence="7" id="KW-1185">Reference proteome</keyword>
<sequence length="187" mass="19602" precursor="true">MLQYLKMDLIAACMAVTTLFSLPTPVPATAPIATVAPMVNPPALVPVAGNSVAKKLPVAARIHASVAPVLTKALHPLRLAGTGMASWYGSMWNGKKTASGETFNETLLTACHRTLPFGTRVKVTAVNTGKSVIVKINDRGTMTPSRIIDLSSGAAKQLGIINAGVAKVKLEVLDKVENPATTHQMPL</sequence>
<dbReference type="eggNOG" id="COG0797">
    <property type="taxonomic scope" value="Bacteria"/>
</dbReference>
<dbReference type="HOGENOM" id="CLU_042923_6_4_0"/>
<dbReference type="RefSeq" id="WP_013579073.1">
    <property type="nucleotide sequence ID" value="NC_015064.1"/>
</dbReference>
<gene>
    <name evidence="3" type="primary">rlpA</name>
    <name evidence="6" type="ordered locus">AciX9_0675</name>
</gene>
<dbReference type="PANTHER" id="PTHR34183:SF8">
    <property type="entry name" value="ENDOLYTIC PEPTIDOGLYCAN TRANSGLYCOSYLASE RLPA-RELATED"/>
    <property type="match status" value="1"/>
</dbReference>
<dbReference type="Pfam" id="PF03330">
    <property type="entry name" value="DPBB_1"/>
    <property type="match status" value="1"/>
</dbReference>
<dbReference type="InterPro" id="IPR036908">
    <property type="entry name" value="RlpA-like_sf"/>
</dbReference>
<feature type="signal peptide" evidence="3">
    <location>
        <begin position="1"/>
        <end position="28"/>
    </location>
</feature>
<dbReference type="InterPro" id="IPR012997">
    <property type="entry name" value="RplA"/>
</dbReference>
<dbReference type="SUPFAM" id="SSF50685">
    <property type="entry name" value="Barwin-like endoglucanases"/>
    <property type="match status" value="1"/>
</dbReference>
<organism evidence="7">
    <name type="scientific">Granulicella tundricola (strain ATCC BAA-1859 / DSM 23138 / MP5ACTX9)</name>
    <dbReference type="NCBI Taxonomy" id="1198114"/>
    <lineage>
        <taxon>Bacteria</taxon>
        <taxon>Pseudomonadati</taxon>
        <taxon>Acidobacteriota</taxon>
        <taxon>Terriglobia</taxon>
        <taxon>Terriglobales</taxon>
        <taxon>Acidobacteriaceae</taxon>
        <taxon>Granulicella</taxon>
    </lineage>
</organism>
<dbReference type="InterPro" id="IPR034718">
    <property type="entry name" value="RlpA"/>
</dbReference>
<dbReference type="Gene3D" id="2.40.40.10">
    <property type="entry name" value="RlpA-like domain"/>
    <property type="match status" value="1"/>
</dbReference>
<evidence type="ECO:0000313" key="6">
    <source>
        <dbReference type="EMBL" id="ADW67745.1"/>
    </source>
</evidence>
<dbReference type="EMBL" id="CP002480">
    <property type="protein sequence ID" value="ADW67745.1"/>
    <property type="molecule type" value="Genomic_DNA"/>
</dbReference>